<dbReference type="KEGG" id="pje:CRM71_01585"/>
<reference evidence="1 2" key="1">
    <citation type="submission" date="2017-06" db="EMBL/GenBank/DDBJ databases">
        <authorList>
            <person name="Varghese N."/>
            <person name="Submissions S."/>
        </authorList>
    </citation>
    <scope>NUCLEOTIDE SEQUENCE [LARGE SCALE GENOMIC DNA]</scope>
    <source>
        <strain evidence="1 2">DSM 26989</strain>
    </source>
</reference>
<keyword evidence="2" id="KW-1185">Reference proteome</keyword>
<organism evidence="1 2">
    <name type="scientific">Prevotella jejuni</name>
    <dbReference type="NCBI Taxonomy" id="1177574"/>
    <lineage>
        <taxon>Bacteria</taxon>
        <taxon>Pseudomonadati</taxon>
        <taxon>Bacteroidota</taxon>
        <taxon>Bacteroidia</taxon>
        <taxon>Bacteroidales</taxon>
        <taxon>Prevotellaceae</taxon>
        <taxon>Prevotella</taxon>
    </lineage>
</organism>
<comment type="caution">
    <text evidence="1">The sequence shown here is derived from an EMBL/GenBank/DDBJ whole genome shotgun (WGS) entry which is preliminary data.</text>
</comment>
<dbReference type="RefSeq" id="WP_089366976.1">
    <property type="nucleotide sequence ID" value="NZ_CALLVZ010000102.1"/>
</dbReference>
<dbReference type="GeneID" id="94028131"/>
<dbReference type="AlphaFoldDB" id="A0A2K9H8D9"/>
<evidence type="ECO:0000313" key="1">
    <source>
        <dbReference type="EMBL" id="SNS05656.1"/>
    </source>
</evidence>
<name>A0A2K9H8D9_9BACT</name>
<evidence type="ECO:0000313" key="2">
    <source>
        <dbReference type="Proteomes" id="UP000198427"/>
    </source>
</evidence>
<dbReference type="Proteomes" id="UP000198427">
    <property type="component" value="Unassembled WGS sequence"/>
</dbReference>
<dbReference type="OrthoDB" id="6966152at2"/>
<proteinExistence type="predicted"/>
<accession>A0A2K9H8D9</accession>
<gene>
    <name evidence="1" type="ORF">SAMN06265364_1344</name>
</gene>
<sequence>MDFSIVTDTAGANVSELGTALRDLLTDKVNQKYDKYDISIGIAIRCLPESYGRKSFVRYTKSDNYLTIDFCVSVEDYETKYKVEQKFELGKVFLLWLDKGLTNKTFKENNPDFDNESFKDYVVMLGEENGWFSDTINWELEFT</sequence>
<dbReference type="EMBL" id="FZNZ01000034">
    <property type="protein sequence ID" value="SNS05656.1"/>
    <property type="molecule type" value="Genomic_DNA"/>
</dbReference>
<protein>
    <submittedName>
        <fullName evidence="1">Uncharacterized protein</fullName>
    </submittedName>
</protein>